<evidence type="ECO:0000313" key="3">
    <source>
        <dbReference type="Proteomes" id="UP001359781"/>
    </source>
</evidence>
<feature type="transmembrane region" description="Helical" evidence="1">
    <location>
        <begin position="50"/>
        <end position="74"/>
    </location>
</feature>
<organism evidence="2 3">
    <name type="scientific">Corynebacterium mastitidis</name>
    <dbReference type="NCBI Taxonomy" id="161890"/>
    <lineage>
        <taxon>Bacteria</taxon>
        <taxon>Bacillati</taxon>
        <taxon>Actinomycetota</taxon>
        <taxon>Actinomycetes</taxon>
        <taxon>Mycobacteriales</taxon>
        <taxon>Corynebacteriaceae</taxon>
        <taxon>Corynebacterium</taxon>
    </lineage>
</organism>
<keyword evidence="1" id="KW-1133">Transmembrane helix</keyword>
<dbReference type="RefSeq" id="WP_337890548.1">
    <property type="nucleotide sequence ID" value="NZ_JBAHVI010000007.1"/>
</dbReference>
<feature type="transmembrane region" description="Helical" evidence="1">
    <location>
        <begin position="12"/>
        <end position="38"/>
    </location>
</feature>
<keyword evidence="1" id="KW-0812">Transmembrane</keyword>
<accession>A0ABU8NYX3</accession>
<name>A0ABU8NYX3_9CORY</name>
<evidence type="ECO:0000256" key="1">
    <source>
        <dbReference type="SAM" id="Phobius"/>
    </source>
</evidence>
<feature type="transmembrane region" description="Helical" evidence="1">
    <location>
        <begin position="80"/>
        <end position="98"/>
    </location>
</feature>
<dbReference type="EMBL" id="JBAHVJ010000007">
    <property type="protein sequence ID" value="MEJ4100215.1"/>
    <property type="molecule type" value="Genomic_DNA"/>
</dbReference>
<reference evidence="2 3" key="1">
    <citation type="submission" date="2024-02" db="EMBL/GenBank/DDBJ databases">
        <title>Whole genome sequencing and characterization of Corynebacterium isolated from the ocular surface of dry eye disease sufferers.</title>
        <authorList>
            <person name="Naqvi M."/>
        </authorList>
    </citation>
    <scope>NUCLEOTIDE SEQUENCE [LARGE SCALE GENOMIC DNA]</scope>
    <source>
        <strain evidence="2 3">PCRF</strain>
    </source>
</reference>
<sequence length="104" mass="10917">MLVLSAAVLAAGFAWGTLIAFAVVPAITVISCVIVCVVKRRILFNSAGLGFPELVAVTFGAVALLCFSCSMALAETAPSRISQYAIAFFCAALLFTLLGDRQER</sequence>
<dbReference type="Proteomes" id="UP001359781">
    <property type="component" value="Unassembled WGS sequence"/>
</dbReference>
<gene>
    <name evidence="2" type="ORF">V5S96_07595</name>
</gene>
<proteinExistence type="predicted"/>
<keyword evidence="3" id="KW-1185">Reference proteome</keyword>
<keyword evidence="1" id="KW-0472">Membrane</keyword>
<comment type="caution">
    <text evidence="2">The sequence shown here is derived from an EMBL/GenBank/DDBJ whole genome shotgun (WGS) entry which is preliminary data.</text>
</comment>
<evidence type="ECO:0000313" key="2">
    <source>
        <dbReference type="EMBL" id="MEJ4100215.1"/>
    </source>
</evidence>
<protein>
    <submittedName>
        <fullName evidence="2">Uncharacterized protein</fullName>
    </submittedName>
</protein>